<accession>A0A2J6QAM2</accession>
<organism evidence="1 2">
    <name type="scientific">Hyaloscypha hepaticicola</name>
    <dbReference type="NCBI Taxonomy" id="2082293"/>
    <lineage>
        <taxon>Eukaryota</taxon>
        <taxon>Fungi</taxon>
        <taxon>Dikarya</taxon>
        <taxon>Ascomycota</taxon>
        <taxon>Pezizomycotina</taxon>
        <taxon>Leotiomycetes</taxon>
        <taxon>Helotiales</taxon>
        <taxon>Hyaloscyphaceae</taxon>
        <taxon>Hyaloscypha</taxon>
    </lineage>
</organism>
<proteinExistence type="predicted"/>
<keyword evidence="2" id="KW-1185">Reference proteome</keyword>
<dbReference type="AlphaFoldDB" id="A0A2J6QAM2"/>
<name>A0A2J6QAM2_9HELO</name>
<sequence length="111" mass="12666">MPGRRAQIVWNRHGHLSIEGRELRRSRVLQASKPQYHGMKCLLTRMAIGDHMAVIELPFEPVLGQSQSTCKTYMEYLKAERCVGKRSFGYDRDPCGTITIFGRSAFEFDGS</sequence>
<evidence type="ECO:0000313" key="1">
    <source>
        <dbReference type="EMBL" id="PMD23323.1"/>
    </source>
</evidence>
<gene>
    <name evidence="1" type="ORF">NA56DRAFT_701610</name>
</gene>
<evidence type="ECO:0000313" key="2">
    <source>
        <dbReference type="Proteomes" id="UP000235672"/>
    </source>
</evidence>
<dbReference type="Proteomes" id="UP000235672">
    <property type="component" value="Unassembled WGS sequence"/>
</dbReference>
<protein>
    <submittedName>
        <fullName evidence="1">Uncharacterized protein</fullName>
    </submittedName>
</protein>
<reference evidence="1 2" key="1">
    <citation type="submission" date="2016-05" db="EMBL/GenBank/DDBJ databases">
        <title>A degradative enzymes factory behind the ericoid mycorrhizal symbiosis.</title>
        <authorList>
            <consortium name="DOE Joint Genome Institute"/>
            <person name="Martino E."/>
            <person name="Morin E."/>
            <person name="Grelet G."/>
            <person name="Kuo A."/>
            <person name="Kohler A."/>
            <person name="Daghino S."/>
            <person name="Barry K."/>
            <person name="Choi C."/>
            <person name="Cichocki N."/>
            <person name="Clum A."/>
            <person name="Copeland A."/>
            <person name="Hainaut M."/>
            <person name="Haridas S."/>
            <person name="Labutti K."/>
            <person name="Lindquist E."/>
            <person name="Lipzen A."/>
            <person name="Khouja H.-R."/>
            <person name="Murat C."/>
            <person name="Ohm R."/>
            <person name="Olson A."/>
            <person name="Spatafora J."/>
            <person name="Veneault-Fourrey C."/>
            <person name="Henrissat B."/>
            <person name="Grigoriev I."/>
            <person name="Martin F."/>
            <person name="Perotto S."/>
        </authorList>
    </citation>
    <scope>NUCLEOTIDE SEQUENCE [LARGE SCALE GENOMIC DNA]</scope>
    <source>
        <strain evidence="1 2">UAMH 7357</strain>
    </source>
</reference>
<dbReference type="EMBL" id="KZ613475">
    <property type="protein sequence ID" value="PMD23323.1"/>
    <property type="molecule type" value="Genomic_DNA"/>
</dbReference>